<keyword evidence="5" id="KW-0862">Zinc</keyword>
<accession>A0A1V0SBS3</accession>
<dbReference type="Pfam" id="PF12678">
    <property type="entry name" value="zf-rbx1"/>
    <property type="match status" value="1"/>
</dbReference>
<evidence type="ECO:0000256" key="4">
    <source>
        <dbReference type="ARBA" id="ARBA00022786"/>
    </source>
</evidence>
<dbReference type="Gene3D" id="3.30.40.10">
    <property type="entry name" value="Zinc/RING finger domain, C3HC4 (zinc finger)"/>
    <property type="match status" value="1"/>
</dbReference>
<evidence type="ECO:0000313" key="8">
    <source>
        <dbReference type="EMBL" id="ARF09149.1"/>
    </source>
</evidence>
<dbReference type="InterPro" id="IPR024766">
    <property type="entry name" value="Znf_RING_H2"/>
</dbReference>
<reference evidence="8" key="1">
    <citation type="journal article" date="2017" name="Science">
        <title>Giant viruses with an expanded complement of translation system components.</title>
        <authorList>
            <person name="Schulz F."/>
            <person name="Yutin N."/>
            <person name="Ivanova N.N."/>
            <person name="Ortega D.R."/>
            <person name="Lee T.K."/>
            <person name="Vierheilig J."/>
            <person name="Daims H."/>
            <person name="Horn M."/>
            <person name="Wagner M."/>
            <person name="Jensen G.J."/>
            <person name="Kyrpides N.C."/>
            <person name="Koonin E.V."/>
            <person name="Woyke T."/>
        </authorList>
    </citation>
    <scope>NUCLEOTIDE SEQUENCE</scope>
    <source>
        <strain evidence="8">CTV1</strain>
    </source>
</reference>
<keyword evidence="2" id="KW-0479">Metal-binding</keyword>
<dbReference type="SUPFAM" id="SSF57850">
    <property type="entry name" value="RING/U-box"/>
    <property type="match status" value="1"/>
</dbReference>
<evidence type="ECO:0000256" key="2">
    <source>
        <dbReference type="ARBA" id="ARBA00022723"/>
    </source>
</evidence>
<evidence type="ECO:0000259" key="7">
    <source>
        <dbReference type="PROSITE" id="PS50089"/>
    </source>
</evidence>
<evidence type="ECO:0000256" key="3">
    <source>
        <dbReference type="ARBA" id="ARBA00022771"/>
    </source>
</evidence>
<protein>
    <submittedName>
        <fullName evidence="8">RING-H2 zinc finger</fullName>
    </submittedName>
</protein>
<keyword evidence="4" id="KW-0833">Ubl conjugation pathway</keyword>
<sequence>MFYCTMASQHKVKIDVLKLDILLNYNYRNSNMVNNMCHLCKKHIMSPILVSKDNLNCSITEGKCKHLFHTECIDKHIKAGNTLCPIDMTPWNVDHIVDHNNMCKKLLISDTDKIKNPLLSLSEIKKK</sequence>
<name>A0A1V0SBS3_9VIRU</name>
<dbReference type="InterPro" id="IPR001841">
    <property type="entry name" value="Znf_RING"/>
</dbReference>
<comment type="pathway">
    <text evidence="1">Protein modification; protein ubiquitination.</text>
</comment>
<dbReference type="EMBL" id="KY684084">
    <property type="protein sequence ID" value="ARF09149.1"/>
    <property type="molecule type" value="Genomic_DNA"/>
</dbReference>
<dbReference type="GO" id="GO:0008270">
    <property type="term" value="F:zinc ion binding"/>
    <property type="evidence" value="ECO:0007669"/>
    <property type="project" value="UniProtKB-KW"/>
</dbReference>
<evidence type="ECO:0000256" key="5">
    <source>
        <dbReference type="ARBA" id="ARBA00022833"/>
    </source>
</evidence>
<proteinExistence type="predicted"/>
<dbReference type="PROSITE" id="PS50089">
    <property type="entry name" value="ZF_RING_2"/>
    <property type="match status" value="1"/>
</dbReference>
<feature type="domain" description="RING-type" evidence="7">
    <location>
        <begin position="37"/>
        <end position="87"/>
    </location>
</feature>
<evidence type="ECO:0000256" key="6">
    <source>
        <dbReference type="PROSITE-ProRule" id="PRU00175"/>
    </source>
</evidence>
<dbReference type="InterPro" id="IPR013083">
    <property type="entry name" value="Znf_RING/FYVE/PHD"/>
</dbReference>
<keyword evidence="3 6" id="KW-0863">Zinc-finger</keyword>
<organism evidence="8">
    <name type="scientific">Catovirus CTV1</name>
    <dbReference type="NCBI Taxonomy" id="1977631"/>
    <lineage>
        <taxon>Viruses</taxon>
        <taxon>Varidnaviria</taxon>
        <taxon>Bamfordvirae</taxon>
        <taxon>Nucleocytoviricota</taxon>
        <taxon>Megaviricetes</taxon>
        <taxon>Imitervirales</taxon>
        <taxon>Mimiviridae</taxon>
        <taxon>Klosneuvirinae</taxon>
        <taxon>Catovirus</taxon>
    </lineage>
</organism>
<evidence type="ECO:0000256" key="1">
    <source>
        <dbReference type="ARBA" id="ARBA00004906"/>
    </source>
</evidence>
<gene>
    <name evidence="8" type="ORF">Catovirus_2_98</name>
</gene>